<accession>G3N4M8</accession>
<proteinExistence type="predicted"/>
<feature type="compositionally biased region" description="Low complexity" evidence="1">
    <location>
        <begin position="148"/>
        <end position="159"/>
    </location>
</feature>
<dbReference type="AlphaFoldDB" id="G3N4M8"/>
<reference evidence="2" key="1">
    <citation type="submission" date="2006-01" db="EMBL/GenBank/DDBJ databases">
        <authorList>
            <person name="Lindblad-Toh K."/>
            <person name="Mauceli E."/>
            <person name="Grabherr M."/>
            <person name="Chang J.L."/>
            <person name="Lander E.S."/>
        </authorList>
    </citation>
    <scope>NUCLEOTIDE SEQUENCE [LARGE SCALE GENOMIC DNA]</scope>
</reference>
<reference evidence="2" key="2">
    <citation type="submission" date="2024-04" db="UniProtKB">
        <authorList>
            <consortium name="Ensembl"/>
        </authorList>
    </citation>
    <scope>IDENTIFICATION</scope>
</reference>
<dbReference type="Ensembl" id="ENSGACT00000000248.1">
    <property type="protein sequence ID" value="ENSGACP00000000248.1"/>
    <property type="gene ID" value="ENSGACG00000000191.1"/>
</dbReference>
<sequence length="252" mass="27067">PTPAAATRREQQDALPKIPPLSSFKGHRSRVVTLEEAEQDFYGFITAGEGRSVEVIREFGGGDDGDAHRESFTLGDGESVKLKGGRWTPDLWPPRAASGSCGPPRDDDDDAGTGRTGGGQREALKTQGPPTPAASIPKAGRPAPPLRPAGATPDGAGPRPQDREPGRGRRRPEGGGARRLWSRRGKGRTTRTTRRRMMMMMMKRRKRTGALKPTGEPASEPGTITTPPCPRSRSEAPRATTPPPTTGWRRTA</sequence>
<feature type="region of interest" description="Disordered" evidence="1">
    <location>
        <begin position="57"/>
        <end position="252"/>
    </location>
</feature>
<protein>
    <submittedName>
        <fullName evidence="2">Uncharacterized protein</fullName>
    </submittedName>
</protein>
<evidence type="ECO:0000256" key="1">
    <source>
        <dbReference type="SAM" id="MobiDB-lite"/>
    </source>
</evidence>
<feature type="compositionally biased region" description="Basic residues" evidence="1">
    <location>
        <begin position="180"/>
        <end position="209"/>
    </location>
</feature>
<feature type="region of interest" description="Disordered" evidence="1">
    <location>
        <begin position="1"/>
        <end position="26"/>
    </location>
</feature>
<evidence type="ECO:0000313" key="2">
    <source>
        <dbReference type="Ensembl" id="ENSGACP00000000248.1"/>
    </source>
</evidence>
<dbReference type="Bgee" id="ENSGACG00000000191">
    <property type="expression patterns" value="Expressed in muscle tissue and 13 other cell types or tissues"/>
</dbReference>
<name>G3N4M8_GASAC</name>
<organism evidence="2">
    <name type="scientific">Gasterosteus aculeatus</name>
    <name type="common">Three-spined stickleback</name>
    <dbReference type="NCBI Taxonomy" id="69293"/>
    <lineage>
        <taxon>Eukaryota</taxon>
        <taxon>Metazoa</taxon>
        <taxon>Chordata</taxon>
        <taxon>Craniata</taxon>
        <taxon>Vertebrata</taxon>
        <taxon>Euteleostomi</taxon>
        <taxon>Actinopterygii</taxon>
        <taxon>Neopterygii</taxon>
        <taxon>Teleostei</taxon>
        <taxon>Neoteleostei</taxon>
        <taxon>Acanthomorphata</taxon>
        <taxon>Eupercaria</taxon>
        <taxon>Perciformes</taxon>
        <taxon>Cottioidei</taxon>
        <taxon>Gasterosteales</taxon>
        <taxon>Gasterosteidae</taxon>
        <taxon>Gasterosteus</taxon>
    </lineage>
</organism>
<feature type="compositionally biased region" description="Basic and acidic residues" evidence="1">
    <location>
        <begin position="160"/>
        <end position="173"/>
    </location>
</feature>